<dbReference type="GO" id="GO:0005730">
    <property type="term" value="C:nucleolus"/>
    <property type="evidence" value="ECO:0007669"/>
    <property type="project" value="TreeGrafter"/>
</dbReference>
<feature type="region of interest" description="Disordered" evidence="3">
    <location>
        <begin position="1"/>
        <end position="103"/>
    </location>
</feature>
<sequence>MAAISKSSKKRPAPAQEGPKTKKVKSGGQSQPAPVQDKGKKRSRPVTQPVKEDSEHSSDEEEEGFAHEGEDDEAEFEDGAEEVLDEDGDAPMKDPNAARESHKAQRVLLEQRRAAKPNFALLSEAKAAWTLARQKNISKDERKKHIQELMDVVRGKVKDIVFKHDASRIIQTLVKWGDQAQRDAIAQELKGRYIDAAKSKYSKFLVTKLIRFCPAHRVDILREFQGHVMRLLLHREASGVLADAFELYANAYERALLLRDFYGKEASLFSVTVTAGSEEERERTKRGLRGVLEGLEGERKKRLMTAIKENLVTIFNNPDKGAISHAIVHRALWEYLTAVNDIENEEEQEKLRREIFESCQDVLAEMVHTKDGSRAVRELTAQGTAKDRKHIVKAIKPHVERMCKDDEAQLVLFTALDVIDDTKLTAKSLVSEITACAANLYASPQGRRSLIYLVAPRTRRHFTPAQITLIAETDALRSRTSKKDPAVRTDEIRRAASESLLAWVSENGAEVSRDTGGSLLITEIMLHTEGDKSAAFDALLKTLASPYPSSDLDHSHPSSLPHTSRIYKTLLQGGHFSQSTKTVERSSHFSASDFAARFVQIVGRDVTVAMAQDDGAFIVAALCEQLAEDGSKEDKKKVKSWFGKEERKKITGKGSAVLLEKLQAL</sequence>
<evidence type="ECO:0000256" key="2">
    <source>
        <dbReference type="ARBA" id="ARBA00022884"/>
    </source>
</evidence>
<feature type="compositionally biased region" description="Acidic residues" evidence="3">
    <location>
        <begin position="58"/>
        <end position="89"/>
    </location>
</feature>
<dbReference type="PANTHER" id="PTHR13389:SF0">
    <property type="entry name" value="PUMILIO HOMOLOG 3"/>
    <property type="match status" value="1"/>
</dbReference>
<evidence type="ECO:0000256" key="1">
    <source>
        <dbReference type="ARBA" id="ARBA00022737"/>
    </source>
</evidence>
<dbReference type="PANTHER" id="PTHR13389">
    <property type="entry name" value="PUMILIO HOMOLOG 3"/>
    <property type="match status" value="1"/>
</dbReference>
<protein>
    <recommendedName>
        <fullName evidence="4">PUM-HD domain-containing protein</fullName>
    </recommendedName>
</protein>
<dbReference type="OrthoDB" id="497380at2759"/>
<evidence type="ECO:0000256" key="3">
    <source>
        <dbReference type="SAM" id="MobiDB-lite"/>
    </source>
</evidence>
<keyword evidence="2" id="KW-0694">RNA-binding</keyword>
<reference evidence="5 6" key="1">
    <citation type="journal article" date="2012" name="Proc. Natl. Acad. Sci. U.S.A.">
        <title>Comparative genomics of Ceriporiopsis subvermispora and Phanerochaete chrysosporium provide insight into selective ligninolysis.</title>
        <authorList>
            <person name="Fernandez-Fueyo E."/>
            <person name="Ruiz-Duenas F.J."/>
            <person name="Ferreira P."/>
            <person name="Floudas D."/>
            <person name="Hibbett D.S."/>
            <person name="Canessa P."/>
            <person name="Larrondo L.F."/>
            <person name="James T.Y."/>
            <person name="Seelenfreund D."/>
            <person name="Lobos S."/>
            <person name="Polanco R."/>
            <person name="Tello M."/>
            <person name="Honda Y."/>
            <person name="Watanabe T."/>
            <person name="Watanabe T."/>
            <person name="Ryu J.S."/>
            <person name="Kubicek C.P."/>
            <person name="Schmoll M."/>
            <person name="Gaskell J."/>
            <person name="Hammel K.E."/>
            <person name="St John F.J."/>
            <person name="Vanden Wymelenberg A."/>
            <person name="Sabat G."/>
            <person name="Splinter BonDurant S."/>
            <person name="Syed K."/>
            <person name="Yadav J.S."/>
            <person name="Doddapaneni H."/>
            <person name="Subramanian V."/>
            <person name="Lavin J.L."/>
            <person name="Oguiza J.A."/>
            <person name="Perez G."/>
            <person name="Pisabarro A.G."/>
            <person name="Ramirez L."/>
            <person name="Santoyo F."/>
            <person name="Master E."/>
            <person name="Coutinho P.M."/>
            <person name="Henrissat B."/>
            <person name="Lombard V."/>
            <person name="Magnuson J.K."/>
            <person name="Kuees U."/>
            <person name="Hori C."/>
            <person name="Igarashi K."/>
            <person name="Samejima M."/>
            <person name="Held B.W."/>
            <person name="Barry K.W."/>
            <person name="LaButti K.M."/>
            <person name="Lapidus A."/>
            <person name="Lindquist E.A."/>
            <person name="Lucas S.M."/>
            <person name="Riley R."/>
            <person name="Salamov A.A."/>
            <person name="Hoffmeister D."/>
            <person name="Schwenk D."/>
            <person name="Hadar Y."/>
            <person name="Yarden O."/>
            <person name="de Vries R.P."/>
            <person name="Wiebenga A."/>
            <person name="Stenlid J."/>
            <person name="Eastwood D."/>
            <person name="Grigoriev I.V."/>
            <person name="Berka R.M."/>
            <person name="Blanchette R.A."/>
            <person name="Kersten P."/>
            <person name="Martinez A.T."/>
            <person name="Vicuna R."/>
            <person name="Cullen D."/>
        </authorList>
    </citation>
    <scope>NUCLEOTIDE SEQUENCE [LARGE SCALE GENOMIC DNA]</scope>
    <source>
        <strain evidence="5 6">B</strain>
    </source>
</reference>
<dbReference type="STRING" id="914234.M2RBS2"/>
<dbReference type="PROSITE" id="PS50303">
    <property type="entry name" value="PUM_HD"/>
    <property type="match status" value="1"/>
</dbReference>
<organism evidence="5 6">
    <name type="scientific">Ceriporiopsis subvermispora (strain B)</name>
    <name type="common">White-rot fungus</name>
    <name type="synonym">Gelatoporia subvermispora</name>
    <dbReference type="NCBI Taxonomy" id="914234"/>
    <lineage>
        <taxon>Eukaryota</taxon>
        <taxon>Fungi</taxon>
        <taxon>Dikarya</taxon>
        <taxon>Basidiomycota</taxon>
        <taxon>Agaricomycotina</taxon>
        <taxon>Agaricomycetes</taxon>
        <taxon>Polyporales</taxon>
        <taxon>Gelatoporiaceae</taxon>
        <taxon>Gelatoporia</taxon>
    </lineage>
</organism>
<keyword evidence="6" id="KW-1185">Reference proteome</keyword>
<dbReference type="GO" id="GO:0003729">
    <property type="term" value="F:mRNA binding"/>
    <property type="evidence" value="ECO:0007669"/>
    <property type="project" value="TreeGrafter"/>
</dbReference>
<dbReference type="InterPro" id="IPR040059">
    <property type="entry name" value="PUM3"/>
</dbReference>
<keyword evidence="1" id="KW-0677">Repeat</keyword>
<dbReference type="Proteomes" id="UP000016930">
    <property type="component" value="Unassembled WGS sequence"/>
</dbReference>
<dbReference type="InterPro" id="IPR016024">
    <property type="entry name" value="ARM-type_fold"/>
</dbReference>
<proteinExistence type="predicted"/>
<feature type="domain" description="PUM-HD" evidence="4">
    <location>
        <begin position="130"/>
        <end position="457"/>
    </location>
</feature>
<dbReference type="InterPro" id="IPR012959">
    <property type="entry name" value="CPL_dom"/>
</dbReference>
<dbReference type="Gene3D" id="1.25.10.10">
    <property type="entry name" value="Leucine-rich Repeat Variant"/>
    <property type="match status" value="2"/>
</dbReference>
<dbReference type="SUPFAM" id="SSF48371">
    <property type="entry name" value="ARM repeat"/>
    <property type="match status" value="1"/>
</dbReference>
<evidence type="ECO:0000313" key="6">
    <source>
        <dbReference type="Proteomes" id="UP000016930"/>
    </source>
</evidence>
<name>M2RBS2_CERS8</name>
<dbReference type="EMBL" id="KB445798">
    <property type="protein sequence ID" value="EMD36246.1"/>
    <property type="molecule type" value="Genomic_DNA"/>
</dbReference>
<dbReference type="InterPro" id="IPR033133">
    <property type="entry name" value="PUM-HD"/>
</dbReference>
<dbReference type="HOGENOM" id="CLU_013994_2_0_1"/>
<dbReference type="InterPro" id="IPR011989">
    <property type="entry name" value="ARM-like"/>
</dbReference>
<dbReference type="Pfam" id="PF08144">
    <property type="entry name" value="CPL"/>
    <property type="match status" value="1"/>
</dbReference>
<dbReference type="InterPro" id="IPR001313">
    <property type="entry name" value="Pumilio_RNA-bd_rpt"/>
</dbReference>
<dbReference type="GO" id="GO:0006417">
    <property type="term" value="P:regulation of translation"/>
    <property type="evidence" value="ECO:0007669"/>
    <property type="project" value="TreeGrafter"/>
</dbReference>
<accession>M2RBS2</accession>
<feature type="compositionally biased region" description="Basic and acidic residues" evidence="3">
    <location>
        <begin position="90"/>
        <end position="103"/>
    </location>
</feature>
<dbReference type="SMART" id="SM00025">
    <property type="entry name" value="Pumilio"/>
    <property type="match status" value="5"/>
</dbReference>
<gene>
    <name evidence="5" type="ORF">CERSUDRAFT_115203</name>
</gene>
<evidence type="ECO:0000313" key="5">
    <source>
        <dbReference type="EMBL" id="EMD36246.1"/>
    </source>
</evidence>
<dbReference type="AlphaFoldDB" id="M2RBS2"/>
<evidence type="ECO:0000259" key="4">
    <source>
        <dbReference type="PROSITE" id="PS50303"/>
    </source>
</evidence>